<feature type="region of interest" description="Disordered" evidence="5">
    <location>
        <begin position="237"/>
        <end position="261"/>
    </location>
</feature>
<feature type="compositionally biased region" description="Polar residues" evidence="5">
    <location>
        <begin position="283"/>
        <end position="311"/>
    </location>
</feature>
<dbReference type="InterPro" id="IPR035979">
    <property type="entry name" value="RBD_domain_sf"/>
</dbReference>
<comment type="subcellular location">
    <subcellularLocation>
        <location evidence="1">Nucleus</location>
        <location evidence="1">Nucleolus</location>
    </subcellularLocation>
</comment>
<dbReference type="OrthoDB" id="21643at2759"/>
<feature type="compositionally biased region" description="Acidic residues" evidence="5">
    <location>
        <begin position="240"/>
        <end position="261"/>
    </location>
</feature>
<dbReference type="AlphaFoldDB" id="A0A9N7RRW2"/>
<dbReference type="GO" id="GO:0005730">
    <property type="term" value="C:nucleolus"/>
    <property type="evidence" value="ECO:0007669"/>
    <property type="project" value="UniProtKB-SubCell"/>
</dbReference>
<dbReference type="GO" id="GO:0003723">
    <property type="term" value="F:RNA binding"/>
    <property type="evidence" value="ECO:0007669"/>
    <property type="project" value="UniProtKB-UniRule"/>
</dbReference>
<name>A0A9N7RRW2_STRHE</name>
<dbReference type="PANTHER" id="PTHR23099:SF0">
    <property type="entry name" value="GERM CELL NUCLEAR ACIDIC PROTEIN"/>
    <property type="match status" value="1"/>
</dbReference>
<protein>
    <submittedName>
        <fullName evidence="7">RNA-binding (RRM/RBD/RNP motifs) family protein</fullName>
    </submittedName>
</protein>
<dbReference type="InterPro" id="IPR012677">
    <property type="entry name" value="Nucleotide-bd_a/b_plait_sf"/>
</dbReference>
<keyword evidence="2 4" id="KW-0694">RNA-binding</keyword>
<evidence type="ECO:0000256" key="5">
    <source>
        <dbReference type="SAM" id="MobiDB-lite"/>
    </source>
</evidence>
<dbReference type="InterPro" id="IPR034138">
    <property type="entry name" value="NOP8_RRM"/>
</dbReference>
<dbReference type="PROSITE" id="PS50102">
    <property type="entry name" value="RRM"/>
    <property type="match status" value="1"/>
</dbReference>
<feature type="compositionally biased region" description="Polar residues" evidence="5">
    <location>
        <begin position="522"/>
        <end position="535"/>
    </location>
</feature>
<feature type="region of interest" description="Disordered" evidence="5">
    <location>
        <begin position="500"/>
        <end position="578"/>
    </location>
</feature>
<feature type="compositionally biased region" description="Polar residues" evidence="5">
    <location>
        <begin position="344"/>
        <end position="353"/>
    </location>
</feature>
<reference evidence="7" key="1">
    <citation type="submission" date="2019-12" db="EMBL/GenBank/DDBJ databases">
        <authorList>
            <person name="Scholes J."/>
        </authorList>
    </citation>
    <scope>NUCLEOTIDE SEQUENCE</scope>
</reference>
<dbReference type="Gene3D" id="3.30.70.330">
    <property type="match status" value="1"/>
</dbReference>
<evidence type="ECO:0000256" key="2">
    <source>
        <dbReference type="ARBA" id="ARBA00022884"/>
    </source>
</evidence>
<evidence type="ECO:0000313" key="7">
    <source>
        <dbReference type="EMBL" id="CAA0842165.1"/>
    </source>
</evidence>
<dbReference type="CDD" id="cd12226">
    <property type="entry name" value="RRM_NOL8"/>
    <property type="match status" value="1"/>
</dbReference>
<feature type="compositionally biased region" description="Basic and acidic residues" evidence="5">
    <location>
        <begin position="436"/>
        <end position="455"/>
    </location>
</feature>
<keyword evidence="3" id="KW-0539">Nucleus</keyword>
<feature type="region of interest" description="Disordered" evidence="5">
    <location>
        <begin position="273"/>
        <end position="457"/>
    </location>
</feature>
<dbReference type="PANTHER" id="PTHR23099">
    <property type="entry name" value="TRANSCRIPTIONAL REGULATOR"/>
    <property type="match status" value="1"/>
</dbReference>
<evidence type="ECO:0000256" key="3">
    <source>
        <dbReference type="ARBA" id="ARBA00023242"/>
    </source>
</evidence>
<feature type="domain" description="RRM" evidence="6">
    <location>
        <begin position="1"/>
        <end position="79"/>
    </location>
</feature>
<sequence>MRIYIGGLGLSVQEDDLKKTFTSPQLGSVQSVEIIRSKGRSFGYLEYAPASDKGLAKLFSTYNGCMWKGGRLKLEKAREDYLSRLRREWTEDAELEMKSSNQIENDSIPAPKNPKVDQDINKLQLNIFFPKLRKIKSIPLKGTGKHKYSFQRVEVPPLPIHFCDCEEHCGPLKLAKRNTVDHHETRNIDDKHEMDAYGVNEDELNMMKSILGKLLEDEDNSKSDLNEAKPCKVINKNTDFADDNLPDDSVDEEEQESDEDNIVINIVGRPSKKRVASFEDWGQKTTTANQNSLSKEFESSSKVTSTKPGSSNKEKPHPDKKRKQHLHDITPSKKKSKKGGPLGSTDNPISVNTKPKETKSASMQLTSDVPHPHKSAWRDLTSNKESTAFCISDILSNPNPEPEPEPEPRSDPLPPAPHSNGDLGHEDQSNEDDKDMSELTDARLAKPSGSEDKYARGPFWRQKSSWLQLIADTNKSAFNISQILPGANFEKPEILKSGNDEFSNSRIGIEDSGKCHGGANEGFQSHGTPRNQTVDFLTEEPNPTGLDGEKMDFESKSTVEEKDEASVPEHVSSNPLQCSRAVPEIVISETCPFMRSDASMKEWAKTKAAVSGKLKKDGKGKERARG</sequence>
<feature type="compositionally biased region" description="Basic and acidic residues" evidence="5">
    <location>
        <begin position="547"/>
        <end position="567"/>
    </location>
</feature>
<evidence type="ECO:0000259" key="6">
    <source>
        <dbReference type="PROSITE" id="PS50102"/>
    </source>
</evidence>
<dbReference type="InterPro" id="IPR000504">
    <property type="entry name" value="RRM_dom"/>
</dbReference>
<dbReference type="Pfam" id="PF00076">
    <property type="entry name" value="RRM_1"/>
    <property type="match status" value="1"/>
</dbReference>
<organism evidence="7 8">
    <name type="scientific">Striga hermonthica</name>
    <name type="common">Purple witchweed</name>
    <name type="synonym">Buchnera hermonthica</name>
    <dbReference type="NCBI Taxonomy" id="68872"/>
    <lineage>
        <taxon>Eukaryota</taxon>
        <taxon>Viridiplantae</taxon>
        <taxon>Streptophyta</taxon>
        <taxon>Embryophyta</taxon>
        <taxon>Tracheophyta</taxon>
        <taxon>Spermatophyta</taxon>
        <taxon>Magnoliopsida</taxon>
        <taxon>eudicotyledons</taxon>
        <taxon>Gunneridae</taxon>
        <taxon>Pentapetalae</taxon>
        <taxon>asterids</taxon>
        <taxon>lamiids</taxon>
        <taxon>Lamiales</taxon>
        <taxon>Orobanchaceae</taxon>
        <taxon>Buchnereae</taxon>
        <taxon>Striga</taxon>
    </lineage>
</organism>
<dbReference type="SMART" id="SM00360">
    <property type="entry name" value="RRM"/>
    <property type="match status" value="1"/>
</dbReference>
<dbReference type="EMBL" id="CACSLK010034598">
    <property type="protein sequence ID" value="CAA0842165.1"/>
    <property type="molecule type" value="Genomic_DNA"/>
</dbReference>
<comment type="caution">
    <text evidence="7">The sequence shown here is derived from an EMBL/GenBank/DDBJ whole genome shotgun (WGS) entry which is preliminary data.</text>
</comment>
<dbReference type="Proteomes" id="UP001153555">
    <property type="component" value="Unassembled WGS sequence"/>
</dbReference>
<evidence type="ECO:0000256" key="1">
    <source>
        <dbReference type="ARBA" id="ARBA00004604"/>
    </source>
</evidence>
<evidence type="ECO:0000313" key="8">
    <source>
        <dbReference type="Proteomes" id="UP001153555"/>
    </source>
</evidence>
<feature type="region of interest" description="Disordered" evidence="5">
    <location>
        <begin position="607"/>
        <end position="626"/>
    </location>
</feature>
<feature type="compositionally biased region" description="Basic and acidic residues" evidence="5">
    <location>
        <begin position="614"/>
        <end position="626"/>
    </location>
</feature>
<keyword evidence="8" id="KW-1185">Reference proteome</keyword>
<feature type="region of interest" description="Disordered" evidence="5">
    <location>
        <begin position="97"/>
        <end position="116"/>
    </location>
</feature>
<proteinExistence type="predicted"/>
<accession>A0A9N7RRW2</accession>
<evidence type="ECO:0000256" key="4">
    <source>
        <dbReference type="PROSITE-ProRule" id="PRU00176"/>
    </source>
</evidence>
<gene>
    <name evidence="7" type="ORF">SHERM_08029</name>
</gene>
<dbReference type="SUPFAM" id="SSF54928">
    <property type="entry name" value="RNA-binding domain, RBD"/>
    <property type="match status" value="1"/>
</dbReference>